<proteinExistence type="predicted"/>
<evidence type="ECO:0000259" key="1">
    <source>
        <dbReference type="Pfam" id="PF13349"/>
    </source>
</evidence>
<reference evidence="2 3" key="1">
    <citation type="submission" date="2019-08" db="EMBL/GenBank/DDBJ databases">
        <title>Bacillus genomes from the desert of Cuatro Cienegas, Coahuila.</title>
        <authorList>
            <person name="Olmedo-Alvarez G."/>
        </authorList>
    </citation>
    <scope>NUCLEOTIDE SEQUENCE [LARGE SCALE GENOMIC DNA]</scope>
    <source>
        <strain evidence="2 3">CH108_3D</strain>
    </source>
</reference>
<name>A0A5D4RGY0_9BACI</name>
<dbReference type="PANTHER" id="PTHR34094">
    <property type="match status" value="1"/>
</dbReference>
<gene>
    <name evidence="2" type="ORF">FZC83_20165</name>
</gene>
<dbReference type="Gene3D" id="2.160.20.120">
    <property type="match status" value="1"/>
</dbReference>
<dbReference type="InterPro" id="IPR025164">
    <property type="entry name" value="Toastrack_DUF4097"/>
</dbReference>
<accession>A0A5D4RGY0</accession>
<sequence length="286" mass="30601">MKKNMFAIAVALLSLGAVFFILNDRTTLFAKSGSNTDSAKVTDETKLIHLSIGSGDTKVVTSDAEEVRVEFNGKGKMKLEDKGDEINLSVKKKEFFSFSFGRKGYDTIVYLPQGYSENVEIALGSGDLVFSPDDAMSLQNMKVVMGSGDMKIGNFDTESFTYKGSSGDFVAKDIKTKKGNLVLNSGDVLLTGYEGPLKGTVSSGDLSVSMKKLTGDVDFTIGSGDVDLKLPKDANFKLNGNASSGDILSTIKLQDKTTTEDSIKGTKGTGEHSINVDLTSGDMIIR</sequence>
<dbReference type="AlphaFoldDB" id="A0A5D4RGY0"/>
<dbReference type="Proteomes" id="UP000322997">
    <property type="component" value="Unassembled WGS sequence"/>
</dbReference>
<dbReference type="EMBL" id="VTEQ01000008">
    <property type="protein sequence ID" value="TYS49561.1"/>
    <property type="molecule type" value="Genomic_DNA"/>
</dbReference>
<organism evidence="2 3">
    <name type="scientific">Rossellomorea marisflavi</name>
    <dbReference type="NCBI Taxonomy" id="189381"/>
    <lineage>
        <taxon>Bacteria</taxon>
        <taxon>Bacillati</taxon>
        <taxon>Bacillota</taxon>
        <taxon>Bacilli</taxon>
        <taxon>Bacillales</taxon>
        <taxon>Bacillaceae</taxon>
        <taxon>Rossellomorea</taxon>
    </lineage>
</organism>
<protein>
    <submittedName>
        <fullName evidence="2">DUF4097 domain-containing protein</fullName>
    </submittedName>
</protein>
<dbReference type="Pfam" id="PF13349">
    <property type="entry name" value="DUF4097"/>
    <property type="match status" value="1"/>
</dbReference>
<evidence type="ECO:0000313" key="2">
    <source>
        <dbReference type="EMBL" id="TYS49561.1"/>
    </source>
</evidence>
<comment type="caution">
    <text evidence="2">The sequence shown here is derived from an EMBL/GenBank/DDBJ whole genome shotgun (WGS) entry which is preliminary data.</text>
</comment>
<evidence type="ECO:0000313" key="3">
    <source>
        <dbReference type="Proteomes" id="UP000322997"/>
    </source>
</evidence>
<dbReference type="PANTHER" id="PTHR34094:SF1">
    <property type="entry name" value="PROTEIN FAM185A"/>
    <property type="match status" value="1"/>
</dbReference>
<dbReference type="RefSeq" id="WP_148986034.1">
    <property type="nucleotide sequence ID" value="NZ_CP128801.1"/>
</dbReference>
<feature type="domain" description="DUF4097" evidence="1">
    <location>
        <begin position="48"/>
        <end position="285"/>
    </location>
</feature>